<evidence type="ECO:0000259" key="4">
    <source>
        <dbReference type="Pfam" id="PF02230"/>
    </source>
</evidence>
<dbReference type="PANTHER" id="PTHR10655:SF17">
    <property type="entry name" value="LYSOPHOSPHOLIPASE-LIKE PROTEIN 1"/>
    <property type="match status" value="1"/>
</dbReference>
<evidence type="ECO:0000313" key="5">
    <source>
        <dbReference type="EMBL" id="CAG5114753.1"/>
    </source>
</evidence>
<organism evidence="5 6">
    <name type="scientific">Candidula unifasciata</name>
    <dbReference type="NCBI Taxonomy" id="100452"/>
    <lineage>
        <taxon>Eukaryota</taxon>
        <taxon>Metazoa</taxon>
        <taxon>Spiralia</taxon>
        <taxon>Lophotrochozoa</taxon>
        <taxon>Mollusca</taxon>
        <taxon>Gastropoda</taxon>
        <taxon>Heterobranchia</taxon>
        <taxon>Euthyneura</taxon>
        <taxon>Panpulmonata</taxon>
        <taxon>Eupulmonata</taxon>
        <taxon>Stylommatophora</taxon>
        <taxon>Helicina</taxon>
        <taxon>Helicoidea</taxon>
        <taxon>Geomitridae</taxon>
        <taxon>Candidula</taxon>
    </lineage>
</organism>
<name>A0A8S3YC02_9EUPU</name>
<dbReference type="PANTHER" id="PTHR10655">
    <property type="entry name" value="LYSOPHOSPHOLIPASE-RELATED"/>
    <property type="match status" value="1"/>
</dbReference>
<evidence type="ECO:0000256" key="1">
    <source>
        <dbReference type="ARBA" id="ARBA00006499"/>
    </source>
</evidence>
<evidence type="ECO:0000313" key="6">
    <source>
        <dbReference type="Proteomes" id="UP000678393"/>
    </source>
</evidence>
<reference evidence="5" key="1">
    <citation type="submission" date="2021-04" db="EMBL/GenBank/DDBJ databases">
        <authorList>
            <consortium name="Molecular Ecology Group"/>
        </authorList>
    </citation>
    <scope>NUCLEOTIDE SEQUENCE</scope>
</reference>
<dbReference type="SUPFAM" id="SSF53474">
    <property type="entry name" value="alpha/beta-Hydrolases"/>
    <property type="match status" value="1"/>
</dbReference>
<dbReference type="GO" id="GO:0052689">
    <property type="term" value="F:carboxylic ester hydrolase activity"/>
    <property type="evidence" value="ECO:0007669"/>
    <property type="project" value="TreeGrafter"/>
</dbReference>
<sequence length="230" mass="25504">MLKAFRSVISEPTSGRWTGSFVFMHGSGGTGHDLQDDIKEGLHHDFNFSHIRVIFPTAPLQPYRLLGGALSNVWFDRSSLSPRGTECLSSINQMALQLKKMVQEEVDAGVPENRIVIGGFSMGASMALHLGLRFLPNVAGIVSSSTFLYNTSEIYTVLENEKSIRRPPVLMCHGDQDELIDLHWGKQTYKRLSELGADATFKTMPGLGHSLNSQVLDIVRSWVMEKVPDS</sequence>
<dbReference type="GO" id="GO:0005737">
    <property type="term" value="C:cytoplasm"/>
    <property type="evidence" value="ECO:0007669"/>
    <property type="project" value="TreeGrafter"/>
</dbReference>
<feature type="domain" description="Phospholipase/carboxylesterase/thioesterase" evidence="4">
    <location>
        <begin position="19"/>
        <end position="222"/>
    </location>
</feature>
<gene>
    <name evidence="5" type="ORF">CUNI_LOCUS311</name>
</gene>
<dbReference type="InterPro" id="IPR003140">
    <property type="entry name" value="PLipase/COase/thioEstase"/>
</dbReference>
<proteinExistence type="inferred from homology"/>
<dbReference type="InterPro" id="IPR050565">
    <property type="entry name" value="LYPA1-2/EST-like"/>
</dbReference>
<dbReference type="AlphaFoldDB" id="A0A8S3YC02"/>
<dbReference type="InterPro" id="IPR029058">
    <property type="entry name" value="AB_hydrolase_fold"/>
</dbReference>
<accession>A0A8S3YC02</accession>
<keyword evidence="3" id="KW-0378">Hydrolase</keyword>
<dbReference type="OrthoDB" id="2418081at2759"/>
<dbReference type="Proteomes" id="UP000678393">
    <property type="component" value="Unassembled WGS sequence"/>
</dbReference>
<comment type="similarity">
    <text evidence="1">Belongs to the AB hydrolase superfamily. AB hydrolase 2 family.</text>
</comment>
<protein>
    <recommendedName>
        <fullName evidence="2">palmitoyl-protein hydrolase</fullName>
        <ecNumber evidence="2">3.1.2.22</ecNumber>
    </recommendedName>
</protein>
<dbReference type="EC" id="3.1.2.22" evidence="2"/>
<dbReference type="GO" id="GO:0008474">
    <property type="term" value="F:palmitoyl-(protein) hydrolase activity"/>
    <property type="evidence" value="ECO:0007669"/>
    <property type="project" value="UniProtKB-EC"/>
</dbReference>
<comment type="caution">
    <text evidence="5">The sequence shown here is derived from an EMBL/GenBank/DDBJ whole genome shotgun (WGS) entry which is preliminary data.</text>
</comment>
<dbReference type="Gene3D" id="3.40.50.1820">
    <property type="entry name" value="alpha/beta hydrolase"/>
    <property type="match status" value="1"/>
</dbReference>
<dbReference type="Pfam" id="PF02230">
    <property type="entry name" value="Abhydrolase_2"/>
    <property type="match status" value="1"/>
</dbReference>
<keyword evidence="6" id="KW-1185">Reference proteome</keyword>
<dbReference type="EMBL" id="CAJHNH020000034">
    <property type="protein sequence ID" value="CAG5114753.1"/>
    <property type="molecule type" value="Genomic_DNA"/>
</dbReference>
<evidence type="ECO:0000256" key="3">
    <source>
        <dbReference type="ARBA" id="ARBA00022801"/>
    </source>
</evidence>
<evidence type="ECO:0000256" key="2">
    <source>
        <dbReference type="ARBA" id="ARBA00012423"/>
    </source>
</evidence>